<dbReference type="PANTHER" id="PTHR35602">
    <property type="entry name" value="ESTERASE YQIA-RELATED"/>
    <property type="match status" value="1"/>
</dbReference>
<organism evidence="1 2">
    <name type="scientific">Crenobacter oryzisoli</name>
    <dbReference type="NCBI Taxonomy" id="3056844"/>
    <lineage>
        <taxon>Bacteria</taxon>
        <taxon>Pseudomonadati</taxon>
        <taxon>Pseudomonadota</taxon>
        <taxon>Betaproteobacteria</taxon>
        <taxon>Neisseriales</taxon>
        <taxon>Neisseriaceae</taxon>
        <taxon>Crenobacter</taxon>
    </lineage>
</organism>
<dbReference type="GO" id="GO:0016787">
    <property type="term" value="F:hydrolase activity"/>
    <property type="evidence" value="ECO:0007669"/>
    <property type="project" value="UniProtKB-KW"/>
</dbReference>
<dbReference type="InterPro" id="IPR029058">
    <property type="entry name" value="AB_hydrolase_fold"/>
</dbReference>
<dbReference type="RefSeq" id="WP_289829015.1">
    <property type="nucleotide sequence ID" value="NZ_JAUEDK010000007.1"/>
</dbReference>
<accession>A0ABT7XKY7</accession>
<dbReference type="Proteomes" id="UP001168540">
    <property type="component" value="Unassembled WGS sequence"/>
</dbReference>
<sequence length="189" mass="21097">MPAVLYLHGFNSSSQSAKARETAAWLAVHAPEIAFHCPTLPYAPAAALALAGTLIDRLPPDTLLIGSSLGGYYATYLAERYDRRAVLINPAVRPFALLTDHLGPQHNPYTGEDYTLTTQHLAELKAAYIARPDPRRYWLVLGSADETLNWREAALHFAGCRQTVFNGDDHRLQRWPECLAALLAWWCRE</sequence>
<dbReference type="InterPro" id="IPR008886">
    <property type="entry name" value="UPF0227/Esterase_YqiA"/>
</dbReference>
<proteinExistence type="predicted"/>
<comment type="caution">
    <text evidence="1">The sequence shown here is derived from an EMBL/GenBank/DDBJ whole genome shotgun (WGS) entry which is preliminary data.</text>
</comment>
<dbReference type="PANTHER" id="PTHR35602:SF3">
    <property type="entry name" value="ESTERASE YQIA"/>
    <property type="match status" value="1"/>
</dbReference>
<evidence type="ECO:0000313" key="1">
    <source>
        <dbReference type="EMBL" id="MDN0074445.1"/>
    </source>
</evidence>
<dbReference type="SUPFAM" id="SSF53474">
    <property type="entry name" value="alpha/beta-Hydrolases"/>
    <property type="match status" value="1"/>
</dbReference>
<name>A0ABT7XKY7_9NEIS</name>
<dbReference type="Gene3D" id="3.40.50.1820">
    <property type="entry name" value="alpha/beta hydrolase"/>
    <property type="match status" value="1"/>
</dbReference>
<dbReference type="Pfam" id="PF05728">
    <property type="entry name" value="UPF0227"/>
    <property type="match status" value="1"/>
</dbReference>
<keyword evidence="1" id="KW-0378">Hydrolase</keyword>
<dbReference type="EMBL" id="JAUEDK010000007">
    <property type="protein sequence ID" value="MDN0074445.1"/>
    <property type="molecule type" value="Genomic_DNA"/>
</dbReference>
<protein>
    <submittedName>
        <fullName evidence="1">YqiA/YcfP family alpha/beta fold hydrolase</fullName>
    </submittedName>
</protein>
<reference evidence="1" key="1">
    <citation type="submission" date="2023-06" db="EMBL/GenBank/DDBJ databases">
        <authorList>
            <person name="Zhang S."/>
        </authorList>
    </citation>
    <scope>NUCLEOTIDE SEQUENCE</scope>
    <source>
        <strain evidence="1">SG2303</strain>
    </source>
</reference>
<gene>
    <name evidence="1" type="ORF">QU481_05990</name>
</gene>
<keyword evidence="2" id="KW-1185">Reference proteome</keyword>
<evidence type="ECO:0000313" key="2">
    <source>
        <dbReference type="Proteomes" id="UP001168540"/>
    </source>
</evidence>